<feature type="compositionally biased region" description="Low complexity" evidence="1">
    <location>
        <begin position="362"/>
        <end position="404"/>
    </location>
</feature>
<evidence type="ECO:0000256" key="1">
    <source>
        <dbReference type="SAM" id="MobiDB-lite"/>
    </source>
</evidence>
<feature type="non-terminal residue" evidence="2">
    <location>
        <position position="1"/>
    </location>
</feature>
<feature type="compositionally biased region" description="Low complexity" evidence="1">
    <location>
        <begin position="67"/>
        <end position="84"/>
    </location>
</feature>
<feature type="region of interest" description="Disordered" evidence="1">
    <location>
        <begin position="351"/>
        <end position="444"/>
    </location>
</feature>
<dbReference type="AlphaFoldDB" id="A0A0L7R5S4"/>
<evidence type="ECO:0000313" key="2">
    <source>
        <dbReference type="EMBL" id="KOC66193.1"/>
    </source>
</evidence>
<gene>
    <name evidence="2" type="ORF">WH47_07262</name>
</gene>
<accession>A0A0L7R5S4</accession>
<name>A0A0L7R5S4_9HYME</name>
<sequence>LQVSAGQHMQLTGDLKPGVSVAAQQGMYFNQQQNQNQTGPTGQTDTYCSVSQSQTINFTQQSLRQRAAAAAAGGVPQPTGAAGARNHPQQVPPNQVDQHQHAKILQQQQLMRAQQIKIRKGNVGKYERSYVERRNDKKMEFLDRKITQQRDVVRNGNGTIGLWVMQQQQHMAGGMGGVRPPPPEYKAAQAQMMHAGIGMGQQARFPNTGPMRRVTQQPMPPSGPMMRPQMAQQQQQALHAAGGNMYMGGGGMAAIGGMHQMHQRLGYPRTNNQRPPNVSVGPPDGLGNSIAGRGAQQEWRHVLMQQQGFQAQMRSQFNQQGHQGGFGMGGTGGMQMNAAQMQHQQLIRTQSGGIAGSGMGNSTQMQQLLSQQHQQQTLAMQQSNNQMSLQMQMSQSSSVNSVSSTGTGSPLHPHQQYGAGSPGVRSLPQQQQQHAQPPATTTDPSVAAADFSLEFLENLPTGDTSNFSAQELLNSLDSTAGFNLDIL</sequence>
<reference evidence="2 3" key="1">
    <citation type="submission" date="2015-07" db="EMBL/GenBank/DDBJ databases">
        <title>The genome of Habropoda laboriosa.</title>
        <authorList>
            <person name="Pan H."/>
            <person name="Kapheim K."/>
        </authorList>
    </citation>
    <scope>NUCLEOTIDE SEQUENCE [LARGE SCALE GENOMIC DNA]</scope>
    <source>
        <strain evidence="2">0110345459</strain>
    </source>
</reference>
<feature type="compositionally biased region" description="Low complexity" evidence="1">
    <location>
        <begin position="428"/>
        <end position="442"/>
    </location>
</feature>
<dbReference type="EMBL" id="KQ414648">
    <property type="protein sequence ID" value="KOC66193.1"/>
    <property type="molecule type" value="Genomic_DNA"/>
</dbReference>
<dbReference type="OrthoDB" id="5982619at2759"/>
<protein>
    <recommendedName>
        <fullName evidence="4">Neurogenic protein mastermind</fullName>
    </recommendedName>
</protein>
<organism evidence="2 3">
    <name type="scientific">Habropoda laboriosa</name>
    <dbReference type="NCBI Taxonomy" id="597456"/>
    <lineage>
        <taxon>Eukaryota</taxon>
        <taxon>Metazoa</taxon>
        <taxon>Ecdysozoa</taxon>
        <taxon>Arthropoda</taxon>
        <taxon>Hexapoda</taxon>
        <taxon>Insecta</taxon>
        <taxon>Pterygota</taxon>
        <taxon>Neoptera</taxon>
        <taxon>Endopterygota</taxon>
        <taxon>Hymenoptera</taxon>
        <taxon>Apocrita</taxon>
        <taxon>Aculeata</taxon>
        <taxon>Apoidea</taxon>
        <taxon>Anthophila</taxon>
        <taxon>Apidae</taxon>
        <taxon>Habropoda</taxon>
    </lineage>
</organism>
<proteinExistence type="predicted"/>
<dbReference type="Proteomes" id="UP000053825">
    <property type="component" value="Unassembled WGS sequence"/>
</dbReference>
<keyword evidence="3" id="KW-1185">Reference proteome</keyword>
<feature type="compositionally biased region" description="Polar residues" evidence="1">
    <location>
        <begin position="87"/>
        <end position="97"/>
    </location>
</feature>
<dbReference type="STRING" id="597456.A0A0L7R5S4"/>
<evidence type="ECO:0000313" key="3">
    <source>
        <dbReference type="Proteomes" id="UP000053825"/>
    </source>
</evidence>
<evidence type="ECO:0008006" key="4">
    <source>
        <dbReference type="Google" id="ProtNLM"/>
    </source>
</evidence>
<feature type="region of interest" description="Disordered" evidence="1">
    <location>
        <begin position="67"/>
        <end position="101"/>
    </location>
</feature>